<sequence length="148" mass="16450">MYGRLAYRARAALFSIKKPLKEGIKSSTYFAEEMDSWKDSFAGIRLMLVDTGANVTLMSHPVRVLNVDHKPKTIDKELLLRHVIENGGYRCSSSKFSDPLRLTPSILEQEILKGLNEGLTNSSGRGATKNFRTCFLVTLMSAASGYDS</sequence>
<dbReference type="AlphaFoldDB" id="A0A4Y2SQU9"/>
<comment type="caution">
    <text evidence="1">The sequence shown here is derived from an EMBL/GenBank/DDBJ whole genome shotgun (WGS) entry which is preliminary data.</text>
</comment>
<name>A0A4Y2SQU9_ARAVE</name>
<keyword evidence="2" id="KW-1185">Reference proteome</keyword>
<evidence type="ECO:0000313" key="2">
    <source>
        <dbReference type="Proteomes" id="UP000499080"/>
    </source>
</evidence>
<dbReference type="EMBL" id="BGPR01023004">
    <property type="protein sequence ID" value="GBN89846.1"/>
    <property type="molecule type" value="Genomic_DNA"/>
</dbReference>
<organism evidence="1 2">
    <name type="scientific">Araneus ventricosus</name>
    <name type="common">Orbweaver spider</name>
    <name type="synonym">Epeira ventricosa</name>
    <dbReference type="NCBI Taxonomy" id="182803"/>
    <lineage>
        <taxon>Eukaryota</taxon>
        <taxon>Metazoa</taxon>
        <taxon>Ecdysozoa</taxon>
        <taxon>Arthropoda</taxon>
        <taxon>Chelicerata</taxon>
        <taxon>Arachnida</taxon>
        <taxon>Araneae</taxon>
        <taxon>Araneomorphae</taxon>
        <taxon>Entelegynae</taxon>
        <taxon>Araneoidea</taxon>
        <taxon>Araneidae</taxon>
        <taxon>Araneus</taxon>
    </lineage>
</organism>
<dbReference type="Proteomes" id="UP000499080">
    <property type="component" value="Unassembled WGS sequence"/>
</dbReference>
<evidence type="ECO:0000313" key="1">
    <source>
        <dbReference type="EMBL" id="GBN89846.1"/>
    </source>
</evidence>
<reference evidence="1 2" key="1">
    <citation type="journal article" date="2019" name="Sci. Rep.">
        <title>Orb-weaving spider Araneus ventricosus genome elucidates the spidroin gene catalogue.</title>
        <authorList>
            <person name="Kono N."/>
            <person name="Nakamura H."/>
            <person name="Ohtoshi R."/>
            <person name="Moran D.A.P."/>
            <person name="Shinohara A."/>
            <person name="Yoshida Y."/>
            <person name="Fujiwara M."/>
            <person name="Mori M."/>
            <person name="Tomita M."/>
            <person name="Arakawa K."/>
        </authorList>
    </citation>
    <scope>NUCLEOTIDE SEQUENCE [LARGE SCALE GENOMIC DNA]</scope>
</reference>
<protein>
    <submittedName>
        <fullName evidence="1">Uncharacterized protein</fullName>
    </submittedName>
</protein>
<proteinExistence type="predicted"/>
<accession>A0A4Y2SQU9</accession>
<gene>
    <name evidence="1" type="ORF">AVEN_59837_1</name>
</gene>